<dbReference type="Proteomes" id="UP001558632">
    <property type="component" value="Unassembled WGS sequence"/>
</dbReference>
<sequence length="209" mass="24062">MKIHPIQYRTKYNKVYQPKLDEQLLLSHVILLCLLTLLLALNFVHKLFKLTDTPQMGCLSSKTDSSDQKSRATLTTDGQSTVPKLDSRLPFQQYRDFFQLKNYWKAVRRREDASKCLFFRFDRYSHGGVLLLALRLAPPCPCPCKAKLYTQARNMSKLGQQLVVGTQSPIRAMLPAATLQRTRQLDMMSNPLQLTSDTLFILLHQRGVF</sequence>
<evidence type="ECO:0000256" key="2">
    <source>
        <dbReference type="SAM" id="Phobius"/>
    </source>
</evidence>
<keyword evidence="4" id="KW-1185">Reference proteome</keyword>
<keyword evidence="2" id="KW-0472">Membrane</keyword>
<evidence type="ECO:0000313" key="4">
    <source>
        <dbReference type="Proteomes" id="UP001558632"/>
    </source>
</evidence>
<name>A0ABR3KIK8_TRISP</name>
<reference evidence="3 4" key="1">
    <citation type="submission" date="2024-07" db="EMBL/GenBank/DDBJ databases">
        <title>Enhanced genomic and transcriptomic resources for Trichinella pseudospiralis and T. spiralis underpin the discovery of pronounced molecular differences between stages and species.</title>
        <authorList>
            <person name="Pasi K.K."/>
            <person name="La Rosa G."/>
            <person name="Gomez-Morales M.A."/>
            <person name="Tosini F."/>
            <person name="Sumanam S."/>
            <person name="Young N.D."/>
            <person name="Chang B.C."/>
            <person name="Robin G.B."/>
        </authorList>
    </citation>
    <scope>NUCLEOTIDE SEQUENCE [LARGE SCALE GENOMIC DNA]</scope>
    <source>
        <strain evidence="3">ISS534</strain>
    </source>
</reference>
<feature type="region of interest" description="Disordered" evidence="1">
    <location>
        <begin position="60"/>
        <end position="81"/>
    </location>
</feature>
<evidence type="ECO:0000313" key="3">
    <source>
        <dbReference type="EMBL" id="KAL1237035.1"/>
    </source>
</evidence>
<protein>
    <submittedName>
        <fullName evidence="3">HTH-type transcriptional regulator in cgkA 5'region</fullName>
    </submittedName>
</protein>
<dbReference type="EMBL" id="JBEUSY010000358">
    <property type="protein sequence ID" value="KAL1237035.1"/>
    <property type="molecule type" value="Genomic_DNA"/>
</dbReference>
<organism evidence="3 4">
    <name type="scientific">Trichinella spiralis</name>
    <name type="common">Trichina worm</name>
    <dbReference type="NCBI Taxonomy" id="6334"/>
    <lineage>
        <taxon>Eukaryota</taxon>
        <taxon>Metazoa</taxon>
        <taxon>Ecdysozoa</taxon>
        <taxon>Nematoda</taxon>
        <taxon>Enoplea</taxon>
        <taxon>Dorylaimia</taxon>
        <taxon>Trichinellida</taxon>
        <taxon>Trichinellidae</taxon>
        <taxon>Trichinella</taxon>
    </lineage>
</organism>
<comment type="caution">
    <text evidence="3">The sequence shown here is derived from an EMBL/GenBank/DDBJ whole genome shotgun (WGS) entry which is preliminary data.</text>
</comment>
<accession>A0ABR3KIK8</accession>
<evidence type="ECO:0000256" key="1">
    <source>
        <dbReference type="SAM" id="MobiDB-lite"/>
    </source>
</evidence>
<feature type="transmembrane region" description="Helical" evidence="2">
    <location>
        <begin position="24"/>
        <end position="44"/>
    </location>
</feature>
<gene>
    <name evidence="3" type="ORF">TSPI_08530</name>
</gene>
<feature type="compositionally biased region" description="Polar residues" evidence="1">
    <location>
        <begin position="71"/>
        <end position="81"/>
    </location>
</feature>
<keyword evidence="2" id="KW-0812">Transmembrane</keyword>
<keyword evidence="2" id="KW-1133">Transmembrane helix</keyword>
<proteinExistence type="predicted"/>